<keyword evidence="3" id="KW-0067">ATP-binding</keyword>
<evidence type="ECO:0000256" key="3">
    <source>
        <dbReference type="ARBA" id="ARBA00022840"/>
    </source>
</evidence>
<evidence type="ECO:0000313" key="5">
    <source>
        <dbReference type="EMBL" id="MBB6734086.1"/>
    </source>
</evidence>
<dbReference type="Gene3D" id="2.40.100.10">
    <property type="entry name" value="Cyclophilin-like"/>
    <property type="match status" value="1"/>
</dbReference>
<organism evidence="5 6">
    <name type="scientific">Cohnella zeiphila</name>
    <dbReference type="NCBI Taxonomy" id="2761120"/>
    <lineage>
        <taxon>Bacteria</taxon>
        <taxon>Bacillati</taxon>
        <taxon>Bacillota</taxon>
        <taxon>Bacilli</taxon>
        <taxon>Bacillales</taxon>
        <taxon>Paenibacillaceae</taxon>
        <taxon>Cohnella</taxon>
    </lineage>
</organism>
<dbReference type="InterPro" id="IPR029000">
    <property type="entry name" value="Cyclophilin-like_dom_sf"/>
</dbReference>
<evidence type="ECO:0000313" key="6">
    <source>
        <dbReference type="Proteomes" id="UP000564644"/>
    </source>
</evidence>
<dbReference type="GO" id="GO:0017168">
    <property type="term" value="F:5-oxoprolinase (ATP-hydrolyzing) activity"/>
    <property type="evidence" value="ECO:0007669"/>
    <property type="project" value="UniProtKB-EC"/>
</dbReference>
<keyword evidence="6" id="KW-1185">Reference proteome</keyword>
<dbReference type="SMART" id="SM00796">
    <property type="entry name" value="AHS1"/>
    <property type="match status" value="1"/>
</dbReference>
<sequence length="239" mass="25485">MRIAPLGERALIVAYEGGIDPVTHRKVLELARSLEEQPFPGFQEAVPSYASVAVYYDPVAAGKADQSEKPGRTARGVQAKVAEWLTERVHSGAATGSGPRAGCTFEIPVCYCSECGPDLPYVAERNRLTPEEVVRIHTSRPYTVYMIGFMPGFPYLGGMSGRISAPRLPTPRPRVPAGSVGIAGTQTGIYPFASPGGWRLIGRSTLPLFRPDQAPPSLLAAGDAVRFLPAAHPDGSEGL</sequence>
<dbReference type="GO" id="GO:0005524">
    <property type="term" value="F:ATP binding"/>
    <property type="evidence" value="ECO:0007669"/>
    <property type="project" value="UniProtKB-KW"/>
</dbReference>
<evidence type="ECO:0000259" key="4">
    <source>
        <dbReference type="SMART" id="SM00796"/>
    </source>
</evidence>
<accession>A0A7X0SQ78</accession>
<dbReference type="EMBL" id="JACJVO010000032">
    <property type="protein sequence ID" value="MBB6734086.1"/>
    <property type="molecule type" value="Genomic_DNA"/>
</dbReference>
<dbReference type="SUPFAM" id="SSF50891">
    <property type="entry name" value="Cyclophilin-like"/>
    <property type="match status" value="1"/>
</dbReference>
<evidence type="ECO:0000256" key="2">
    <source>
        <dbReference type="ARBA" id="ARBA00022801"/>
    </source>
</evidence>
<gene>
    <name evidence="5" type="primary">pxpB</name>
    <name evidence="5" type="ORF">H7C18_24495</name>
</gene>
<dbReference type="SUPFAM" id="SSF160467">
    <property type="entry name" value="PH0987 N-terminal domain-like"/>
    <property type="match status" value="1"/>
</dbReference>
<comment type="caution">
    <text evidence="5">The sequence shown here is derived from an EMBL/GenBank/DDBJ whole genome shotgun (WGS) entry which is preliminary data.</text>
</comment>
<evidence type="ECO:0000256" key="1">
    <source>
        <dbReference type="ARBA" id="ARBA00022741"/>
    </source>
</evidence>
<dbReference type="NCBIfam" id="TIGR00370">
    <property type="entry name" value="5-oxoprolinase subunit PxpB"/>
    <property type="match status" value="1"/>
</dbReference>
<keyword evidence="2 5" id="KW-0378">Hydrolase</keyword>
<dbReference type="PANTHER" id="PTHR34698">
    <property type="entry name" value="5-OXOPROLINASE SUBUNIT B"/>
    <property type="match status" value="1"/>
</dbReference>
<reference evidence="5 6" key="1">
    <citation type="submission" date="2020-08" db="EMBL/GenBank/DDBJ databases">
        <title>Cohnella phylogeny.</title>
        <authorList>
            <person name="Dunlap C."/>
        </authorList>
    </citation>
    <scope>NUCLEOTIDE SEQUENCE [LARGE SCALE GENOMIC DNA]</scope>
    <source>
        <strain evidence="5 6">CBP 2801</strain>
    </source>
</reference>
<protein>
    <submittedName>
        <fullName evidence="5">5-oxoprolinase subunit PxpB</fullName>
        <ecNumber evidence="5">3.5.2.9</ecNumber>
    </submittedName>
</protein>
<dbReference type="Gene3D" id="3.30.1360.40">
    <property type="match status" value="1"/>
</dbReference>
<feature type="domain" description="Carboxyltransferase" evidence="4">
    <location>
        <begin position="1"/>
        <end position="219"/>
    </location>
</feature>
<dbReference type="PANTHER" id="PTHR34698:SF2">
    <property type="entry name" value="5-OXOPROLINASE SUBUNIT B"/>
    <property type="match status" value="1"/>
</dbReference>
<dbReference type="Proteomes" id="UP000564644">
    <property type="component" value="Unassembled WGS sequence"/>
</dbReference>
<dbReference type="AlphaFoldDB" id="A0A7X0SQ78"/>
<proteinExistence type="predicted"/>
<dbReference type="Pfam" id="PF02682">
    <property type="entry name" value="CT_C_D"/>
    <property type="match status" value="1"/>
</dbReference>
<dbReference type="EC" id="3.5.2.9" evidence="5"/>
<dbReference type="InterPro" id="IPR010016">
    <property type="entry name" value="PxpB"/>
</dbReference>
<name>A0A7X0SQ78_9BACL</name>
<dbReference type="InterPro" id="IPR003833">
    <property type="entry name" value="CT_C_D"/>
</dbReference>
<keyword evidence="1" id="KW-0547">Nucleotide-binding</keyword>